<keyword evidence="3" id="KW-1185">Reference proteome</keyword>
<dbReference type="AlphaFoldDB" id="A0A158QJZ0"/>
<reference evidence="4" key="1">
    <citation type="submission" date="2016-04" db="UniProtKB">
        <authorList>
            <consortium name="WormBaseParasite"/>
        </authorList>
    </citation>
    <scope>IDENTIFICATION</scope>
</reference>
<evidence type="ECO:0000313" key="4">
    <source>
        <dbReference type="WBParaSite" id="HPLM_0000363301-mRNA-1"/>
    </source>
</evidence>
<dbReference type="OMA" id="FACATKW"/>
<keyword evidence="1" id="KW-0812">Transmembrane</keyword>
<protein>
    <submittedName>
        <fullName evidence="4">Transmembrane protein</fullName>
    </submittedName>
</protein>
<dbReference type="Pfam" id="PF14934">
    <property type="entry name" value="TMEM254"/>
    <property type="match status" value="1"/>
</dbReference>
<gene>
    <name evidence="2" type="ORF">HPLM_LOCUS3625</name>
</gene>
<keyword evidence="1" id="KW-0472">Membrane</keyword>
<reference evidence="2 3" key="2">
    <citation type="submission" date="2018-11" db="EMBL/GenBank/DDBJ databases">
        <authorList>
            <consortium name="Pathogen Informatics"/>
        </authorList>
    </citation>
    <scope>NUCLEOTIDE SEQUENCE [LARGE SCALE GENOMIC DNA]</scope>
    <source>
        <strain evidence="2 3">MHpl1</strain>
    </source>
</reference>
<dbReference type="Proteomes" id="UP000268014">
    <property type="component" value="Unassembled WGS sequence"/>
</dbReference>
<feature type="transmembrane region" description="Helical" evidence="1">
    <location>
        <begin position="111"/>
        <end position="133"/>
    </location>
</feature>
<sequence>MGRAGKNVADAPRNFFDIGTAGDWVAGYVTLCGAAADALEAKSNATLPAAEQILSRYSRTPARAVTLLLSMNTARSLREYLGIDYTPDYGMVLLRRGSPPFSDEYFGSPHVMWWFPIPAILSVVFVLFCVHTASQEKLPFFLVSTSPVANQTSCLLMSFVILIFSLNLTQGLYTLLLCDQLRFSFACATKWFLQTVCVGYPSLRILTEHGRKVQEYWSS</sequence>
<dbReference type="OrthoDB" id="10253736at2759"/>
<keyword evidence="1" id="KW-1133">Transmembrane helix</keyword>
<proteinExistence type="predicted"/>
<evidence type="ECO:0000256" key="1">
    <source>
        <dbReference type="SAM" id="Phobius"/>
    </source>
</evidence>
<dbReference type="STRING" id="6290.A0A158QJZ0"/>
<evidence type="ECO:0000313" key="2">
    <source>
        <dbReference type="EMBL" id="VDO21330.1"/>
    </source>
</evidence>
<name>A0A158QJZ0_HAEPC</name>
<evidence type="ECO:0000313" key="3">
    <source>
        <dbReference type="Proteomes" id="UP000268014"/>
    </source>
</evidence>
<feature type="transmembrane region" description="Helical" evidence="1">
    <location>
        <begin position="154"/>
        <end position="176"/>
    </location>
</feature>
<dbReference type="EMBL" id="UZAF01016134">
    <property type="protein sequence ID" value="VDO21330.1"/>
    <property type="molecule type" value="Genomic_DNA"/>
</dbReference>
<dbReference type="InterPro" id="IPR028110">
    <property type="entry name" value="TMEM254"/>
</dbReference>
<organism evidence="4">
    <name type="scientific">Haemonchus placei</name>
    <name type="common">Barber's pole worm</name>
    <dbReference type="NCBI Taxonomy" id="6290"/>
    <lineage>
        <taxon>Eukaryota</taxon>
        <taxon>Metazoa</taxon>
        <taxon>Ecdysozoa</taxon>
        <taxon>Nematoda</taxon>
        <taxon>Chromadorea</taxon>
        <taxon>Rhabditida</taxon>
        <taxon>Rhabditina</taxon>
        <taxon>Rhabditomorpha</taxon>
        <taxon>Strongyloidea</taxon>
        <taxon>Trichostrongylidae</taxon>
        <taxon>Haemonchus</taxon>
    </lineage>
</organism>
<dbReference type="WBParaSite" id="HPLM_0000363301-mRNA-1">
    <property type="protein sequence ID" value="HPLM_0000363301-mRNA-1"/>
    <property type="gene ID" value="HPLM_0000363301"/>
</dbReference>
<accession>A0A158QJZ0</accession>